<evidence type="ECO:0000313" key="23">
    <source>
        <dbReference type="EMBL" id="GAQ04729.1"/>
    </source>
</evidence>
<evidence type="ECO:0000256" key="20">
    <source>
        <dbReference type="SAM" id="SignalP"/>
    </source>
</evidence>
<evidence type="ECO:0000256" key="7">
    <source>
        <dbReference type="ARBA" id="ARBA00022692"/>
    </source>
</evidence>
<dbReference type="PROSITE" id="PS50850">
    <property type="entry name" value="MFS"/>
    <property type="match status" value="1"/>
</dbReference>
<feature type="compositionally biased region" description="Basic and acidic residues" evidence="18">
    <location>
        <begin position="777"/>
        <end position="789"/>
    </location>
</feature>
<feature type="transmembrane region" description="Helical" evidence="19">
    <location>
        <begin position="550"/>
        <end position="567"/>
    </location>
</feature>
<dbReference type="InterPro" id="IPR020846">
    <property type="entry name" value="MFS_dom"/>
</dbReference>
<feature type="transmembrane region" description="Helical" evidence="19">
    <location>
        <begin position="849"/>
        <end position="873"/>
    </location>
</feature>
<evidence type="ECO:0000256" key="11">
    <source>
        <dbReference type="ARBA" id="ARBA00023136"/>
    </source>
</evidence>
<evidence type="ECO:0000256" key="9">
    <source>
        <dbReference type="ARBA" id="ARBA00022989"/>
    </source>
</evidence>
<dbReference type="CDD" id="cd02877">
    <property type="entry name" value="GH18_hevamine_XipI_class_III"/>
    <property type="match status" value="1"/>
</dbReference>
<dbReference type="PANTHER" id="PTHR23502:SF4">
    <property type="entry name" value="MAJOR FACILITATOR SUPERFAMILY (MFS) PROFILE DOMAIN-CONTAINING PROTEIN-RELATED"/>
    <property type="match status" value="1"/>
</dbReference>
<comment type="catalytic activity">
    <reaction evidence="1">
        <text>Random endo-hydrolysis of N-acetyl-beta-D-glucosaminide (1-&gt;4)-beta-linkages in chitin and chitodextrins.</text>
        <dbReference type="EC" id="3.2.1.14"/>
    </reaction>
</comment>
<dbReference type="GO" id="GO:0000272">
    <property type="term" value="P:polysaccharide catabolic process"/>
    <property type="evidence" value="ECO:0007669"/>
    <property type="project" value="UniProtKB-KW"/>
</dbReference>
<keyword evidence="9 19" id="KW-1133">Transmembrane helix</keyword>
<evidence type="ECO:0000256" key="10">
    <source>
        <dbReference type="ARBA" id="ARBA00023024"/>
    </source>
</evidence>
<dbReference type="Proteomes" id="UP000051487">
    <property type="component" value="Unassembled WGS sequence"/>
</dbReference>
<dbReference type="InterPro" id="IPR001223">
    <property type="entry name" value="Glyco_hydro18_cat"/>
</dbReference>
<evidence type="ECO:0000256" key="8">
    <source>
        <dbReference type="ARBA" id="ARBA00022801"/>
    </source>
</evidence>
<feature type="domain" description="Major facilitator superfamily (MFS) profile" evidence="21">
    <location>
        <begin position="484"/>
        <end position="1071"/>
    </location>
</feature>
<dbReference type="GO" id="GO:0008061">
    <property type="term" value="F:chitin binding"/>
    <property type="evidence" value="ECO:0007669"/>
    <property type="project" value="UniProtKB-KW"/>
</dbReference>
<dbReference type="Gene3D" id="1.20.1250.20">
    <property type="entry name" value="MFS general substrate transporter like domains"/>
    <property type="match status" value="1"/>
</dbReference>
<evidence type="ECO:0000256" key="5">
    <source>
        <dbReference type="ARBA" id="ARBA00022512"/>
    </source>
</evidence>
<keyword evidence="11 19" id="KW-0472">Membrane</keyword>
<protein>
    <submittedName>
        <fullName evidence="23">Endochitinase</fullName>
    </submittedName>
</protein>
<evidence type="ECO:0000256" key="15">
    <source>
        <dbReference type="ARBA" id="ARBA00024658"/>
    </source>
</evidence>
<dbReference type="PANTHER" id="PTHR23502">
    <property type="entry name" value="MAJOR FACILITATOR SUPERFAMILY"/>
    <property type="match status" value="1"/>
</dbReference>
<keyword evidence="4" id="KW-0813">Transport</keyword>
<dbReference type="PROSITE" id="PS01095">
    <property type="entry name" value="GH18_1"/>
    <property type="match status" value="1"/>
</dbReference>
<dbReference type="Gene3D" id="3.20.20.80">
    <property type="entry name" value="Glycosidases"/>
    <property type="match status" value="1"/>
</dbReference>
<feature type="domain" description="GH18" evidence="22">
    <location>
        <begin position="31"/>
        <end position="352"/>
    </location>
</feature>
<keyword evidence="8 17" id="KW-0378">Hydrolase</keyword>
<feature type="transmembrane region" description="Helical" evidence="19">
    <location>
        <begin position="965"/>
        <end position="991"/>
    </location>
</feature>
<dbReference type="SUPFAM" id="SSF51445">
    <property type="entry name" value="(Trans)glycosidases"/>
    <property type="match status" value="1"/>
</dbReference>
<evidence type="ECO:0000256" key="18">
    <source>
        <dbReference type="SAM" id="MobiDB-lite"/>
    </source>
</evidence>
<keyword evidence="10" id="KW-0146">Chitin degradation</keyword>
<dbReference type="Gene3D" id="1.20.1720.10">
    <property type="entry name" value="Multidrug resistance protein D"/>
    <property type="match status" value="1"/>
</dbReference>
<evidence type="ECO:0000256" key="16">
    <source>
        <dbReference type="ARBA" id="ARBA00025727"/>
    </source>
</evidence>
<evidence type="ECO:0000256" key="6">
    <source>
        <dbReference type="ARBA" id="ARBA00022669"/>
    </source>
</evidence>
<dbReference type="GO" id="GO:0022857">
    <property type="term" value="F:transmembrane transporter activity"/>
    <property type="evidence" value="ECO:0007669"/>
    <property type="project" value="InterPro"/>
</dbReference>
<dbReference type="InterPro" id="IPR045321">
    <property type="entry name" value="Cts1-like"/>
</dbReference>
<evidence type="ECO:0000256" key="13">
    <source>
        <dbReference type="ARBA" id="ARBA00023295"/>
    </source>
</evidence>
<dbReference type="FunFam" id="3.20.20.80:FF:000145">
    <property type="entry name" value="Class III chitinase, putative"/>
    <property type="match status" value="1"/>
</dbReference>
<evidence type="ECO:0000256" key="19">
    <source>
        <dbReference type="SAM" id="Phobius"/>
    </source>
</evidence>
<feature type="transmembrane region" description="Helical" evidence="19">
    <location>
        <begin position="526"/>
        <end position="545"/>
    </location>
</feature>
<feature type="transmembrane region" description="Helical" evidence="19">
    <location>
        <begin position="483"/>
        <end position="506"/>
    </location>
</feature>
<comment type="subcellular location">
    <subcellularLocation>
        <location evidence="2">Membrane</location>
        <topology evidence="2">Multi-pass membrane protein</topology>
    </subcellularLocation>
    <subcellularLocation>
        <location evidence="3">Secreted</location>
        <location evidence="3">Cell wall</location>
    </subcellularLocation>
</comment>
<evidence type="ECO:0000259" key="22">
    <source>
        <dbReference type="PROSITE" id="PS51910"/>
    </source>
</evidence>
<evidence type="ECO:0000259" key="21">
    <source>
        <dbReference type="PROSITE" id="PS50850"/>
    </source>
</evidence>
<dbReference type="GO" id="GO:0006032">
    <property type="term" value="P:chitin catabolic process"/>
    <property type="evidence" value="ECO:0007669"/>
    <property type="project" value="UniProtKB-KW"/>
</dbReference>
<feature type="transmembrane region" description="Helical" evidence="19">
    <location>
        <begin position="893"/>
        <end position="917"/>
    </location>
</feature>
<keyword evidence="7 19" id="KW-0812">Transmembrane</keyword>
<dbReference type="FunFam" id="1.20.1250.20:FF:000396">
    <property type="entry name" value="MFS general substrate transporter"/>
    <property type="match status" value="1"/>
</dbReference>
<comment type="similarity">
    <text evidence="16">Belongs to the glycosyl hydrolase 18 family. Chitinase class III subfamily.</text>
</comment>
<keyword evidence="20" id="KW-0732">Signal</keyword>
<evidence type="ECO:0000256" key="3">
    <source>
        <dbReference type="ARBA" id="ARBA00004191"/>
    </source>
</evidence>
<comment type="function">
    <text evidence="15">GPI-anchored chitinase involved in the degradation of chitin, a component of the cell walls of fungi and exoskeletal elements of some animals (including worms and arthropods). Required to reshape the cell wall at the sites where cell wall remodeling and/or cell wall maturation actively take place such as sites of conidia formation.</text>
</comment>
<feature type="region of interest" description="Disordered" evidence="18">
    <location>
        <begin position="696"/>
        <end position="735"/>
    </location>
</feature>
<sequence>MLSTSNLLYSIAAFAAVFDCAYSLLDTSSSSTVAVYWGQNSGNTGQQRLSYYCDTYVQQVFQLAFVTRISGAAGLPELDFANQESQCTVYPGTNLLNCPQIGEDINRCQQKGKTILLSIGGATTIERGFASEAAAIEAANKMWQIFGPVNADNTAYRPFGDAAIDGFDFDFETSVINMVPFANQLRRLMDTSAGRRYYLTAAPQCVFPDVADQEMLNGAVAFDAIWVQFYNNYCGVNAFSFGSMQQGAFNFDLWDAWAKSQSKNKQVKVFIGLPGNVAAAGTGYIGAEQLREVVAWSKAFSSFGGIMVWDASSMVFRSKPKEPEVVSVAHRVKMAEDETSSVNLPSEHLDGSASQHEPVQGLLNRLFRRRGSGKAESEESESVNNRSYRSKATLGILSDKETDEVPGTVLLLSSNRNEPLGLRHQQRRTSASSLPNVIPGSRSSSRTTAPQPKKTADGRIVLNPQPDDSVNDPLNWPVWRRDAALLSLGFYCLMGGGMTPILAAGFNQVSESYGVSTQKVAYTTGLYMLGLGVGSVIMSPTAILWGKRPVYLLGATLFVLSAVWCALSPNYPSLVIARIFQGIAVSTVECLPSATIAEIYFLHERAYRVGIYTLLLLGGKNLVPLVSAAIIGRMGWRWVFWIVAIIVGACLVLLFFFVPETFWDRTPRPRRSHKRPHMIRSVSDLLRGRQLHRRLENPALNGDPISPAPRKSNKGHVGFVEDQDQEGNPVDEKERNLEDHDRILPSEMPAEHNGQLALADPEKHDASLQIPAPAVTRESDSQRDLESAREPAVSPARSESVGSAVPLPPSQVYTNRLREKPQIPFTHYLRVWNGRMSHDKWLRVAMRPFILFAYPAVLWSSVVYALSVGWLIVLSESVAHLYQGPHGYNFTPLQTGLIYISPFVGGLLGTAVAGKVSDVIVRYMSRRNGGVYEPEFRLVMAIPIALSTSAGLMAFGWSTEEKDSWIVPTIFFGLISFGCCLGSTTSITFCVDSYRQYAGEALVTLNWSKNVFHGLIFSLFIVDWLEADGARTVFLALGGIQLGCLFFTIPMYIYGKRARMWTVRKCLMEKF</sequence>
<feature type="region of interest" description="Disordered" evidence="18">
    <location>
        <begin position="773"/>
        <end position="806"/>
    </location>
</feature>
<feature type="region of interest" description="Disordered" evidence="18">
    <location>
        <begin position="416"/>
        <end position="467"/>
    </location>
</feature>
<evidence type="ECO:0000256" key="14">
    <source>
        <dbReference type="ARBA" id="ARBA00023326"/>
    </source>
</evidence>
<evidence type="ECO:0000256" key="4">
    <source>
        <dbReference type="ARBA" id="ARBA00022448"/>
    </source>
</evidence>
<evidence type="ECO:0000256" key="2">
    <source>
        <dbReference type="ARBA" id="ARBA00004141"/>
    </source>
</evidence>
<comment type="caution">
    <text evidence="23">The sequence shown here is derived from an EMBL/GenBank/DDBJ whole genome shotgun (WGS) entry which is preliminary data.</text>
</comment>
<feature type="compositionally biased region" description="Polar residues" evidence="18">
    <location>
        <begin position="428"/>
        <end position="450"/>
    </location>
</feature>
<keyword evidence="12" id="KW-0119">Carbohydrate metabolism</keyword>
<organism evidence="23 24">
    <name type="scientific">Aspergillus lentulus</name>
    <dbReference type="NCBI Taxonomy" id="293939"/>
    <lineage>
        <taxon>Eukaryota</taxon>
        <taxon>Fungi</taxon>
        <taxon>Dikarya</taxon>
        <taxon>Ascomycota</taxon>
        <taxon>Pezizomycotina</taxon>
        <taxon>Eurotiomycetes</taxon>
        <taxon>Eurotiomycetidae</taxon>
        <taxon>Eurotiales</taxon>
        <taxon>Aspergillaceae</taxon>
        <taxon>Aspergillus</taxon>
        <taxon>Aspergillus subgen. Fumigati</taxon>
    </lineage>
</organism>
<dbReference type="InterPro" id="IPR036259">
    <property type="entry name" value="MFS_trans_sf"/>
</dbReference>
<feature type="transmembrane region" description="Helical" evidence="19">
    <location>
        <begin position="1011"/>
        <end position="1027"/>
    </location>
</feature>
<dbReference type="Pfam" id="PF07690">
    <property type="entry name" value="MFS_1"/>
    <property type="match status" value="1"/>
</dbReference>
<feature type="signal peptide" evidence="20">
    <location>
        <begin position="1"/>
        <end position="23"/>
    </location>
</feature>
<dbReference type="GO" id="GO:0008843">
    <property type="term" value="F:endochitinase activity"/>
    <property type="evidence" value="ECO:0007669"/>
    <property type="project" value="UniProtKB-EC"/>
</dbReference>
<dbReference type="PROSITE" id="PS51910">
    <property type="entry name" value="GH18_2"/>
    <property type="match status" value="1"/>
</dbReference>
<name>A0AAN4T8D0_ASPLE</name>
<reference evidence="23 24" key="1">
    <citation type="submission" date="2015-11" db="EMBL/GenBank/DDBJ databases">
        <title>Aspergillus lentulus strain IFM 54703T.</title>
        <authorList>
            <person name="Kusuya Y."/>
            <person name="Sakai K."/>
            <person name="Kamei K."/>
            <person name="Takahashi H."/>
            <person name="Yaguchi T."/>
        </authorList>
    </citation>
    <scope>NUCLEOTIDE SEQUENCE [LARGE SCALE GENOMIC DNA]</scope>
    <source>
        <strain evidence="23 24">IFM 54703</strain>
    </source>
</reference>
<feature type="chain" id="PRO_5042890271" evidence="20">
    <location>
        <begin position="24"/>
        <end position="1071"/>
    </location>
</feature>
<dbReference type="GO" id="GO:0005886">
    <property type="term" value="C:plasma membrane"/>
    <property type="evidence" value="ECO:0007669"/>
    <property type="project" value="TreeGrafter"/>
</dbReference>
<dbReference type="AlphaFoldDB" id="A0AAN4T8D0"/>
<evidence type="ECO:0000256" key="1">
    <source>
        <dbReference type="ARBA" id="ARBA00000822"/>
    </source>
</evidence>
<dbReference type="Pfam" id="PF00704">
    <property type="entry name" value="Glyco_hydro_18"/>
    <property type="match status" value="1"/>
</dbReference>
<feature type="transmembrane region" description="Helical" evidence="19">
    <location>
        <begin position="638"/>
        <end position="658"/>
    </location>
</feature>
<dbReference type="SUPFAM" id="SSF103473">
    <property type="entry name" value="MFS general substrate transporter"/>
    <property type="match status" value="1"/>
</dbReference>
<gene>
    <name evidence="23" type="ORF">ALT_2050</name>
</gene>
<keyword evidence="5" id="KW-0964">Secreted</keyword>
<feature type="transmembrane region" description="Helical" evidence="19">
    <location>
        <begin position="1033"/>
        <end position="1055"/>
    </location>
</feature>
<evidence type="ECO:0000313" key="24">
    <source>
        <dbReference type="Proteomes" id="UP000051487"/>
    </source>
</evidence>
<keyword evidence="14" id="KW-0624">Polysaccharide degradation</keyword>
<feature type="transmembrane region" description="Helical" evidence="19">
    <location>
        <begin position="938"/>
        <end position="959"/>
    </location>
</feature>
<dbReference type="InterPro" id="IPR011701">
    <property type="entry name" value="MFS"/>
</dbReference>
<feature type="region of interest" description="Disordered" evidence="18">
    <location>
        <begin position="337"/>
        <end position="358"/>
    </location>
</feature>
<evidence type="ECO:0000256" key="12">
    <source>
        <dbReference type="ARBA" id="ARBA00023277"/>
    </source>
</evidence>
<dbReference type="EMBL" id="BCLY01000004">
    <property type="protein sequence ID" value="GAQ04729.1"/>
    <property type="molecule type" value="Genomic_DNA"/>
</dbReference>
<evidence type="ECO:0000256" key="17">
    <source>
        <dbReference type="RuleBase" id="RU000489"/>
    </source>
</evidence>
<dbReference type="FunFam" id="1.20.1720.10:FF:000009">
    <property type="entry name" value="MFS multidrug transporter"/>
    <property type="match status" value="1"/>
</dbReference>
<keyword evidence="6" id="KW-0147">Chitin-binding</keyword>
<keyword evidence="5" id="KW-0134">Cell wall</keyword>
<accession>A0AAN4T8D0</accession>
<dbReference type="InterPro" id="IPR017853">
    <property type="entry name" value="GH"/>
</dbReference>
<keyword evidence="13 17" id="KW-0326">Glycosidase</keyword>
<feature type="transmembrane region" description="Helical" evidence="19">
    <location>
        <begin position="609"/>
        <end position="632"/>
    </location>
</feature>
<dbReference type="InterPro" id="IPR001579">
    <property type="entry name" value="Glyco_hydro_18_chit_AS"/>
</dbReference>
<proteinExistence type="inferred from homology"/>